<dbReference type="CDD" id="cd00009">
    <property type="entry name" value="AAA"/>
    <property type="match status" value="1"/>
</dbReference>
<feature type="region of interest" description="Disordered" evidence="4">
    <location>
        <begin position="1"/>
        <end position="21"/>
    </location>
</feature>
<dbReference type="Gene3D" id="1.10.8.80">
    <property type="entry name" value="Magnesium chelatase subunit I, C-Terminal domain"/>
    <property type="match status" value="1"/>
</dbReference>
<dbReference type="InterPro" id="IPR003593">
    <property type="entry name" value="AAA+_ATPase"/>
</dbReference>
<dbReference type="Gene3D" id="3.40.50.300">
    <property type="entry name" value="P-loop containing nucleotide triphosphate hydrolases"/>
    <property type="match status" value="1"/>
</dbReference>
<dbReference type="EMBL" id="AP024714">
    <property type="protein sequence ID" value="BCX82745.1"/>
    <property type="molecule type" value="Genomic_DNA"/>
</dbReference>
<feature type="domain" description="AAA+ ATPase" evidence="5">
    <location>
        <begin position="55"/>
        <end position="196"/>
    </location>
</feature>
<protein>
    <submittedName>
        <fullName evidence="6">MoxR-like ATPase</fullName>
    </submittedName>
</protein>
<dbReference type="InterPro" id="IPR011703">
    <property type="entry name" value="ATPase_AAA-3"/>
</dbReference>
<dbReference type="FunFam" id="3.40.50.300:FF:000640">
    <property type="entry name" value="MoxR family ATPase"/>
    <property type="match status" value="1"/>
</dbReference>
<evidence type="ECO:0000313" key="7">
    <source>
        <dbReference type="Proteomes" id="UP001321825"/>
    </source>
</evidence>
<evidence type="ECO:0000256" key="1">
    <source>
        <dbReference type="ARBA" id="ARBA00022741"/>
    </source>
</evidence>
<dbReference type="Proteomes" id="UP001321825">
    <property type="component" value="Chromosome"/>
</dbReference>
<dbReference type="Pfam" id="PF17863">
    <property type="entry name" value="AAA_lid_2"/>
    <property type="match status" value="1"/>
</dbReference>
<dbReference type="SMART" id="SM00382">
    <property type="entry name" value="AAA"/>
    <property type="match status" value="1"/>
</dbReference>
<comment type="similarity">
    <text evidence="3">Belongs to the MoxR family.</text>
</comment>
<dbReference type="InterPro" id="IPR041628">
    <property type="entry name" value="ChlI/MoxR_AAA_lid"/>
</dbReference>
<dbReference type="PANTHER" id="PTHR42759:SF5">
    <property type="entry name" value="METHANOL DEHYDROGENASE REGULATOR"/>
    <property type="match status" value="1"/>
</dbReference>
<dbReference type="Pfam" id="PF07726">
    <property type="entry name" value="AAA_3"/>
    <property type="match status" value="1"/>
</dbReference>
<proteinExistence type="inferred from homology"/>
<dbReference type="PANTHER" id="PTHR42759">
    <property type="entry name" value="MOXR FAMILY PROTEIN"/>
    <property type="match status" value="1"/>
</dbReference>
<evidence type="ECO:0000259" key="5">
    <source>
        <dbReference type="SMART" id="SM00382"/>
    </source>
</evidence>
<reference evidence="7" key="1">
    <citation type="journal article" date="2024" name="Int. J. Syst. Evol. Microbiol.">
        <title>Methylomarinovum tepidoasis sp. nov., a moderately thermophilic methanotroph of the family Methylothermaceae isolated from a deep-sea hydrothermal field.</title>
        <authorList>
            <person name="Hirayama H."/>
            <person name="Takaki Y."/>
            <person name="Abe M."/>
            <person name="Miyazaki M."/>
            <person name="Uematsu K."/>
            <person name="Matsui Y."/>
            <person name="Takai K."/>
        </authorList>
    </citation>
    <scope>NUCLEOTIDE SEQUENCE [LARGE SCALE GENOMIC DNA]</scope>
    <source>
        <strain evidence="7">IT-9</strain>
    </source>
</reference>
<dbReference type="AlphaFoldDB" id="A0AAU9CIB3"/>
<evidence type="ECO:0000256" key="4">
    <source>
        <dbReference type="SAM" id="MobiDB-lite"/>
    </source>
</evidence>
<organism evidence="6 7">
    <name type="scientific">Methylomarinovum caldicuralii</name>
    <dbReference type="NCBI Taxonomy" id="438856"/>
    <lineage>
        <taxon>Bacteria</taxon>
        <taxon>Pseudomonadati</taxon>
        <taxon>Pseudomonadota</taxon>
        <taxon>Gammaproteobacteria</taxon>
        <taxon>Methylococcales</taxon>
        <taxon>Methylothermaceae</taxon>
        <taxon>Methylomarinovum</taxon>
    </lineage>
</organism>
<evidence type="ECO:0000313" key="6">
    <source>
        <dbReference type="EMBL" id="BCX82745.1"/>
    </source>
</evidence>
<keyword evidence="7" id="KW-1185">Reference proteome</keyword>
<dbReference type="GO" id="GO:0016887">
    <property type="term" value="F:ATP hydrolysis activity"/>
    <property type="evidence" value="ECO:0007669"/>
    <property type="project" value="InterPro"/>
</dbReference>
<evidence type="ECO:0000256" key="2">
    <source>
        <dbReference type="ARBA" id="ARBA00022840"/>
    </source>
</evidence>
<dbReference type="InterPro" id="IPR050764">
    <property type="entry name" value="CbbQ/NirQ/NorQ/GpvN"/>
</dbReference>
<dbReference type="GO" id="GO:0005524">
    <property type="term" value="F:ATP binding"/>
    <property type="evidence" value="ECO:0007669"/>
    <property type="project" value="UniProtKB-KW"/>
</dbReference>
<keyword evidence="2" id="KW-0067">ATP-binding</keyword>
<evidence type="ECO:0000256" key="3">
    <source>
        <dbReference type="ARBA" id="ARBA00061607"/>
    </source>
</evidence>
<sequence length="319" mass="34962">MVTKFRRPNSATLMDTATEKHDAMNPPLAPLLDALGQIVFGKERPIRLAVCCLLARGHLLIEDIPGVGKTTLAHALAHLSGLSYQRVQFTSDLLPADILGAAIYDEKLRAFRFHPGPVFHQVVLADEINRASPKTQSALLEAMEERQVSVEGETHPLPQPFFVIATQNPFHQHGTFPLPESQLDRFLMRISLGYPDPRAERALLRGGSRAQLAAERKPCLTPAQLLDLQAQAEQVHVSEAVLDYVQALLQRSREMAEFSLGLSPRAGLGLLQAARAWAFLDGRDFVLPDDVQAVLEPVAGHRLGDEGGVLRLLEAVAVP</sequence>
<gene>
    <name evidence="6" type="ORF">MIT9_P2331</name>
</gene>
<dbReference type="InterPro" id="IPR027417">
    <property type="entry name" value="P-loop_NTPase"/>
</dbReference>
<keyword evidence="1" id="KW-0547">Nucleotide-binding</keyword>
<accession>A0AAU9CIB3</accession>
<dbReference type="SUPFAM" id="SSF52540">
    <property type="entry name" value="P-loop containing nucleoside triphosphate hydrolases"/>
    <property type="match status" value="1"/>
</dbReference>
<dbReference type="KEGG" id="mcau:MIT9_P2331"/>
<dbReference type="PIRSF" id="PIRSF002849">
    <property type="entry name" value="AAA_ATPase_chaperone_MoxR_prd"/>
    <property type="match status" value="1"/>
</dbReference>
<name>A0AAU9CIB3_9GAMM</name>